<gene>
    <name evidence="3" type="ORF">H4O21_02695</name>
</gene>
<dbReference type="SMART" id="SM00267">
    <property type="entry name" value="GGDEF"/>
    <property type="match status" value="1"/>
</dbReference>
<feature type="transmembrane region" description="Helical" evidence="1">
    <location>
        <begin position="135"/>
        <end position="157"/>
    </location>
</feature>
<dbReference type="Pfam" id="PF00990">
    <property type="entry name" value="GGDEF"/>
    <property type="match status" value="1"/>
</dbReference>
<dbReference type="InterPro" id="IPR043128">
    <property type="entry name" value="Rev_trsase/Diguanyl_cyclase"/>
</dbReference>
<sequence>MLKLSSGIQLLRDKITAAIYLSLAIALAVTAWYHQLLGHYDQILWPALTSPFILALAIIRFIQPIDSPDVTVYPVLILLGCILLNNGHLDDPLYRQWLYMLPVFTYFVLPVRQASITLAVFVCIFFLFRSDLHNGIIFSDLTIHSTLFAGISFLFAYTQEKQTRTLEQLSGKDSLTGAFTERQLHERLEVEVARTRTTQRPLSALYITLHGLDEYAEQHSEQSYNKLIRKISHTMQDSCRTGDELYRIRENSFLYLLPNTSVNGSIVLKERVWQQLTEQTELDNILPDATMNPATLQNDEQAQHFLTRTLDTPEKPA</sequence>
<dbReference type="InterPro" id="IPR029787">
    <property type="entry name" value="Nucleotide_cyclase"/>
</dbReference>
<dbReference type="RefSeq" id="WP_182807290.1">
    <property type="nucleotide sequence ID" value="NZ_JACJFM010000002.1"/>
</dbReference>
<evidence type="ECO:0000313" key="3">
    <source>
        <dbReference type="EMBL" id="MBB1485518.1"/>
    </source>
</evidence>
<dbReference type="Proteomes" id="UP000565262">
    <property type="component" value="Unassembled WGS sequence"/>
</dbReference>
<evidence type="ECO:0000256" key="1">
    <source>
        <dbReference type="SAM" id="Phobius"/>
    </source>
</evidence>
<accession>A0A839IKP9</accession>
<keyword evidence="1" id="KW-0812">Transmembrane</keyword>
<proteinExistence type="predicted"/>
<feature type="transmembrane region" description="Helical" evidence="1">
    <location>
        <begin position="15"/>
        <end position="37"/>
    </location>
</feature>
<protein>
    <submittedName>
        <fullName evidence="3">GGDEF domain-containing protein</fullName>
    </submittedName>
</protein>
<name>A0A839IKP9_9GAMM</name>
<dbReference type="SUPFAM" id="SSF55073">
    <property type="entry name" value="Nucleotide cyclase"/>
    <property type="match status" value="1"/>
</dbReference>
<keyword evidence="1" id="KW-0472">Membrane</keyword>
<dbReference type="InterPro" id="IPR000160">
    <property type="entry name" value="GGDEF_dom"/>
</dbReference>
<keyword evidence="1" id="KW-1133">Transmembrane helix</keyword>
<feature type="domain" description="GGDEF" evidence="2">
    <location>
        <begin position="200"/>
        <end position="317"/>
    </location>
</feature>
<feature type="transmembrane region" description="Helical" evidence="1">
    <location>
        <begin position="107"/>
        <end position="128"/>
    </location>
</feature>
<keyword evidence="4" id="KW-1185">Reference proteome</keyword>
<feature type="transmembrane region" description="Helical" evidence="1">
    <location>
        <begin position="43"/>
        <end position="63"/>
    </location>
</feature>
<dbReference type="AlphaFoldDB" id="A0A839IKP9"/>
<reference evidence="3 4" key="1">
    <citation type="submission" date="2020-08" db="EMBL/GenBank/DDBJ databases">
        <title>Oceanospirillum sp. nov. isolated from marine sediment.</title>
        <authorList>
            <person name="Ji X."/>
        </authorList>
    </citation>
    <scope>NUCLEOTIDE SEQUENCE [LARGE SCALE GENOMIC DNA]</scope>
    <source>
        <strain evidence="3 4">D5</strain>
    </source>
</reference>
<dbReference type="EMBL" id="JACJFM010000002">
    <property type="protein sequence ID" value="MBB1485518.1"/>
    <property type="molecule type" value="Genomic_DNA"/>
</dbReference>
<dbReference type="PROSITE" id="PS50887">
    <property type="entry name" value="GGDEF"/>
    <property type="match status" value="1"/>
</dbReference>
<dbReference type="Gene3D" id="3.30.70.270">
    <property type="match status" value="1"/>
</dbReference>
<organism evidence="3 4">
    <name type="scientific">Oceanospirillum sediminis</name>
    <dbReference type="NCBI Taxonomy" id="2760088"/>
    <lineage>
        <taxon>Bacteria</taxon>
        <taxon>Pseudomonadati</taxon>
        <taxon>Pseudomonadota</taxon>
        <taxon>Gammaproteobacteria</taxon>
        <taxon>Oceanospirillales</taxon>
        <taxon>Oceanospirillaceae</taxon>
        <taxon>Oceanospirillum</taxon>
    </lineage>
</organism>
<comment type="caution">
    <text evidence="3">The sequence shown here is derived from an EMBL/GenBank/DDBJ whole genome shotgun (WGS) entry which is preliminary data.</text>
</comment>
<dbReference type="NCBIfam" id="TIGR00254">
    <property type="entry name" value="GGDEF"/>
    <property type="match status" value="1"/>
</dbReference>
<evidence type="ECO:0000259" key="2">
    <source>
        <dbReference type="PROSITE" id="PS50887"/>
    </source>
</evidence>
<evidence type="ECO:0000313" key="4">
    <source>
        <dbReference type="Proteomes" id="UP000565262"/>
    </source>
</evidence>